<gene>
    <name evidence="3" type="ORF">GCM10010269_74010</name>
</gene>
<sequence>MTTEAFVYDAIRTPRGRGKKTGSLHATKPVSLVVGLIDELQKRNPGLDPERISDIVLGVVTPVGEQGQDIARTAALVAGLPDSVAGVQLNRFCASGLEAVNTSAQKIRSGWDELVIGGGVESMSRVPMGSDGGAMAADPATAYDTRFIPQGVAADLLATMEGSGAQGCSHRGSRAASWCCYPCRACP</sequence>
<dbReference type="PANTHER" id="PTHR43365">
    <property type="entry name" value="BLR7806 PROTEIN"/>
    <property type="match status" value="1"/>
</dbReference>
<dbReference type="Proteomes" id="UP000606194">
    <property type="component" value="Unassembled WGS sequence"/>
</dbReference>
<dbReference type="InterPro" id="IPR020615">
    <property type="entry name" value="Thiolase_acyl_enz_int_AS"/>
</dbReference>
<keyword evidence="4" id="KW-1185">Reference proteome</keyword>
<dbReference type="EMBL" id="BMTL01000045">
    <property type="protein sequence ID" value="GGS24525.1"/>
    <property type="molecule type" value="Genomic_DNA"/>
</dbReference>
<dbReference type="AlphaFoldDB" id="A0A918G9T6"/>
<organism evidence="3 4">
    <name type="scientific">Streptomyces humidus</name>
    <dbReference type="NCBI Taxonomy" id="52259"/>
    <lineage>
        <taxon>Bacteria</taxon>
        <taxon>Bacillati</taxon>
        <taxon>Actinomycetota</taxon>
        <taxon>Actinomycetes</taxon>
        <taxon>Kitasatosporales</taxon>
        <taxon>Streptomycetaceae</taxon>
        <taxon>Streptomyces</taxon>
    </lineage>
</organism>
<protein>
    <recommendedName>
        <fullName evidence="2">Thiolase N-terminal domain-containing protein</fullName>
    </recommendedName>
</protein>
<keyword evidence="1" id="KW-0808">Transferase</keyword>
<dbReference type="Gene3D" id="3.40.47.10">
    <property type="match status" value="2"/>
</dbReference>
<dbReference type="PANTHER" id="PTHR43365:SF1">
    <property type="entry name" value="ACETYL-COA C-ACYLTRANSFERASE"/>
    <property type="match status" value="1"/>
</dbReference>
<dbReference type="GO" id="GO:0016747">
    <property type="term" value="F:acyltransferase activity, transferring groups other than amino-acyl groups"/>
    <property type="evidence" value="ECO:0007669"/>
    <property type="project" value="InterPro"/>
</dbReference>
<dbReference type="SUPFAM" id="SSF53901">
    <property type="entry name" value="Thiolase-like"/>
    <property type="match status" value="1"/>
</dbReference>
<proteinExistence type="predicted"/>
<evidence type="ECO:0000256" key="1">
    <source>
        <dbReference type="ARBA" id="ARBA00022679"/>
    </source>
</evidence>
<evidence type="ECO:0000313" key="4">
    <source>
        <dbReference type="Proteomes" id="UP000606194"/>
    </source>
</evidence>
<dbReference type="PROSITE" id="PS00098">
    <property type="entry name" value="THIOLASE_1"/>
    <property type="match status" value="1"/>
</dbReference>
<comment type="caution">
    <text evidence="3">The sequence shown here is derived from an EMBL/GenBank/DDBJ whole genome shotgun (WGS) entry which is preliminary data.</text>
</comment>
<accession>A0A918G9T6</accession>
<reference evidence="3" key="2">
    <citation type="submission" date="2020-09" db="EMBL/GenBank/DDBJ databases">
        <authorList>
            <person name="Sun Q."/>
            <person name="Ohkuma M."/>
        </authorList>
    </citation>
    <scope>NUCLEOTIDE SEQUENCE</scope>
    <source>
        <strain evidence="3">JCM 4386</strain>
    </source>
</reference>
<dbReference type="InterPro" id="IPR016039">
    <property type="entry name" value="Thiolase-like"/>
</dbReference>
<dbReference type="Pfam" id="PF00108">
    <property type="entry name" value="Thiolase_N"/>
    <property type="match status" value="1"/>
</dbReference>
<feature type="domain" description="Thiolase N-terminal" evidence="2">
    <location>
        <begin position="7"/>
        <end position="131"/>
    </location>
</feature>
<reference evidence="3" key="1">
    <citation type="journal article" date="2014" name="Int. J. Syst. Evol. Microbiol.">
        <title>Complete genome sequence of Corynebacterium casei LMG S-19264T (=DSM 44701T), isolated from a smear-ripened cheese.</title>
        <authorList>
            <consortium name="US DOE Joint Genome Institute (JGI-PGF)"/>
            <person name="Walter F."/>
            <person name="Albersmeier A."/>
            <person name="Kalinowski J."/>
            <person name="Ruckert C."/>
        </authorList>
    </citation>
    <scope>NUCLEOTIDE SEQUENCE</scope>
    <source>
        <strain evidence="3">JCM 4386</strain>
    </source>
</reference>
<evidence type="ECO:0000259" key="2">
    <source>
        <dbReference type="Pfam" id="PF00108"/>
    </source>
</evidence>
<evidence type="ECO:0000313" key="3">
    <source>
        <dbReference type="EMBL" id="GGS24525.1"/>
    </source>
</evidence>
<name>A0A918G9T6_9ACTN</name>
<dbReference type="InterPro" id="IPR020616">
    <property type="entry name" value="Thiolase_N"/>
</dbReference>